<protein>
    <recommendedName>
        <fullName evidence="9">Sulfite oxidase</fullName>
    </recommendedName>
</protein>
<sequence length="349" mass="40117">MDLYYAGRIPRSIIPENQEFPMLSLSSRITPEFQYYLRNHFPYPVLPSNDWALKIEGLVHKPISISYQALFQCPQITLPVTMECAGNKRAYFQPKTKGDQWEQGAVSHALWTGVPLRTLLQIAGIMPDVKEVIFEGMDTGERADLPGMFSFARSLPVEKAMHPDTLIALCMNGKPIPYKHGYPARLIVPNWYGMASVKWLSRIVAVDHAFLGPFQSNDYVIYRSETDSQRRPVTLMKVNSVIAQPTDQAIMRRGRHFITGTAWSGHGIVNKVQISFDDGETWDHVLWIDSEEKYSWRRWRWEWEVSEPGTYSIRVKATDDKGNTQPLQADWNVKGYENNAIFQIQVYVD</sequence>
<evidence type="ECO:0008006" key="9">
    <source>
        <dbReference type="Google" id="ProtNLM"/>
    </source>
</evidence>
<evidence type="ECO:0000256" key="3">
    <source>
        <dbReference type="ARBA" id="ARBA00022723"/>
    </source>
</evidence>
<keyword evidence="3" id="KW-0479">Metal-binding</keyword>
<evidence type="ECO:0000313" key="8">
    <source>
        <dbReference type="Proteomes" id="UP000190626"/>
    </source>
</evidence>
<dbReference type="EMBL" id="MBTG01000012">
    <property type="protein sequence ID" value="OPH57798.1"/>
    <property type="molecule type" value="Genomic_DNA"/>
</dbReference>
<accession>A0A1V4HKY3</accession>
<evidence type="ECO:0000313" key="7">
    <source>
        <dbReference type="EMBL" id="OPH57798.1"/>
    </source>
</evidence>
<dbReference type="SUPFAM" id="SSF81296">
    <property type="entry name" value="E set domains"/>
    <property type="match status" value="1"/>
</dbReference>
<evidence type="ECO:0000256" key="4">
    <source>
        <dbReference type="ARBA" id="ARBA00023002"/>
    </source>
</evidence>
<gene>
    <name evidence="7" type="ORF">BC351_04650</name>
</gene>
<reference evidence="8" key="1">
    <citation type="submission" date="2016-07" db="EMBL/GenBank/DDBJ databases">
        <authorList>
            <person name="Florea S."/>
            <person name="Webb J.S."/>
            <person name="Jaromczyk J."/>
            <person name="Schardl C.L."/>
        </authorList>
    </citation>
    <scope>NUCLEOTIDE SEQUENCE [LARGE SCALE GENOMIC DNA]</scope>
    <source>
        <strain evidence="8">CY1</strain>
    </source>
</reference>
<dbReference type="Pfam" id="PF03404">
    <property type="entry name" value="Mo-co_dimer"/>
    <property type="match status" value="1"/>
</dbReference>
<comment type="caution">
    <text evidence="7">The sequence shown here is derived from an EMBL/GenBank/DDBJ whole genome shotgun (WGS) entry which is preliminary data.</text>
</comment>
<dbReference type="InterPro" id="IPR036374">
    <property type="entry name" value="OxRdtase_Mopterin-bd_sf"/>
</dbReference>
<dbReference type="STRING" id="1469647.BC351_04650"/>
<dbReference type="AlphaFoldDB" id="A0A1V4HKY3"/>
<dbReference type="CDD" id="cd02110">
    <property type="entry name" value="SO_family_Moco_dimer"/>
    <property type="match status" value="1"/>
</dbReference>
<dbReference type="InterPro" id="IPR008335">
    <property type="entry name" value="Mopterin_OxRdtase_euk"/>
</dbReference>
<dbReference type="InterPro" id="IPR014756">
    <property type="entry name" value="Ig_E-set"/>
</dbReference>
<dbReference type="GO" id="GO:0006790">
    <property type="term" value="P:sulfur compound metabolic process"/>
    <property type="evidence" value="ECO:0007669"/>
    <property type="project" value="TreeGrafter"/>
</dbReference>
<dbReference type="InterPro" id="IPR000572">
    <property type="entry name" value="OxRdtase_Mopterin-bd_dom"/>
</dbReference>
<comment type="cofactor">
    <cofactor evidence="1">
        <name>Mo-molybdopterin</name>
        <dbReference type="ChEBI" id="CHEBI:71302"/>
    </cofactor>
</comment>
<dbReference type="Gene3D" id="3.90.420.10">
    <property type="entry name" value="Oxidoreductase, molybdopterin-binding domain"/>
    <property type="match status" value="1"/>
</dbReference>
<dbReference type="Proteomes" id="UP000190626">
    <property type="component" value="Unassembled WGS sequence"/>
</dbReference>
<evidence type="ECO:0000259" key="6">
    <source>
        <dbReference type="Pfam" id="PF03404"/>
    </source>
</evidence>
<feature type="domain" description="Oxidoreductase molybdopterin-binding" evidence="5">
    <location>
        <begin position="40"/>
        <end position="210"/>
    </location>
</feature>
<organism evidence="7 8">
    <name type="scientific">Paenibacillus ferrarius</name>
    <dbReference type="NCBI Taxonomy" id="1469647"/>
    <lineage>
        <taxon>Bacteria</taxon>
        <taxon>Bacillati</taxon>
        <taxon>Bacillota</taxon>
        <taxon>Bacilli</taxon>
        <taxon>Bacillales</taxon>
        <taxon>Paenibacillaceae</taxon>
        <taxon>Paenibacillus</taxon>
    </lineage>
</organism>
<dbReference type="SUPFAM" id="SSF56524">
    <property type="entry name" value="Oxidoreductase molybdopterin-binding domain"/>
    <property type="match status" value="1"/>
</dbReference>
<dbReference type="GO" id="GO:0030151">
    <property type="term" value="F:molybdenum ion binding"/>
    <property type="evidence" value="ECO:0007669"/>
    <property type="project" value="InterPro"/>
</dbReference>
<evidence type="ECO:0000256" key="1">
    <source>
        <dbReference type="ARBA" id="ARBA00001924"/>
    </source>
</evidence>
<evidence type="ECO:0000259" key="5">
    <source>
        <dbReference type="Pfam" id="PF00174"/>
    </source>
</evidence>
<dbReference type="GO" id="GO:0020037">
    <property type="term" value="F:heme binding"/>
    <property type="evidence" value="ECO:0007669"/>
    <property type="project" value="TreeGrafter"/>
</dbReference>
<dbReference type="Gene3D" id="2.60.40.650">
    <property type="match status" value="1"/>
</dbReference>
<keyword evidence="4" id="KW-0560">Oxidoreductase</keyword>
<dbReference type="PANTHER" id="PTHR19372">
    <property type="entry name" value="SULFITE REDUCTASE"/>
    <property type="match status" value="1"/>
</dbReference>
<name>A0A1V4HKY3_9BACL</name>
<dbReference type="OrthoDB" id="9778777at2"/>
<proteinExistence type="predicted"/>
<dbReference type="Pfam" id="PF00174">
    <property type="entry name" value="Oxidored_molyb"/>
    <property type="match status" value="1"/>
</dbReference>
<feature type="domain" description="Moybdenum cofactor oxidoreductase dimerisation" evidence="6">
    <location>
        <begin position="234"/>
        <end position="347"/>
    </location>
</feature>
<dbReference type="RefSeq" id="WP_079413379.1">
    <property type="nucleotide sequence ID" value="NZ_MBTG01000012.1"/>
</dbReference>
<keyword evidence="8" id="KW-1185">Reference proteome</keyword>
<dbReference type="GO" id="GO:0043546">
    <property type="term" value="F:molybdopterin cofactor binding"/>
    <property type="evidence" value="ECO:0007669"/>
    <property type="project" value="TreeGrafter"/>
</dbReference>
<dbReference type="PRINTS" id="PR00407">
    <property type="entry name" value="EUMOPTERIN"/>
</dbReference>
<dbReference type="InterPro" id="IPR005066">
    <property type="entry name" value="MoCF_OxRdtse_dimer"/>
</dbReference>
<dbReference type="GO" id="GO:0008482">
    <property type="term" value="F:sulfite oxidase activity"/>
    <property type="evidence" value="ECO:0007669"/>
    <property type="project" value="TreeGrafter"/>
</dbReference>
<dbReference type="PANTHER" id="PTHR19372:SF7">
    <property type="entry name" value="SULFITE OXIDASE, MITOCHONDRIAL"/>
    <property type="match status" value="1"/>
</dbReference>
<keyword evidence="2" id="KW-0500">Molybdenum</keyword>
<evidence type="ECO:0000256" key="2">
    <source>
        <dbReference type="ARBA" id="ARBA00022505"/>
    </source>
</evidence>